<name>A0A8T0JA63_CERPU</name>
<evidence type="ECO:0000313" key="2">
    <source>
        <dbReference type="Proteomes" id="UP000822688"/>
    </source>
</evidence>
<gene>
    <name evidence="1" type="ORF">KC19_1G188900</name>
</gene>
<accession>A0A8T0JA63</accession>
<proteinExistence type="predicted"/>
<keyword evidence="2" id="KW-1185">Reference proteome</keyword>
<sequence length="67" mass="7598">MLVQFLVVSHVVSCLLVISLPNHQEDFNSFKFHSSATTVPYRVTHCLLICISKKRPSFQQPLVSIRG</sequence>
<dbReference type="Proteomes" id="UP000822688">
    <property type="component" value="Chromosome 1"/>
</dbReference>
<evidence type="ECO:0000313" key="1">
    <source>
        <dbReference type="EMBL" id="KAG0591621.1"/>
    </source>
</evidence>
<organism evidence="1 2">
    <name type="scientific">Ceratodon purpureus</name>
    <name type="common">Fire moss</name>
    <name type="synonym">Dicranum purpureum</name>
    <dbReference type="NCBI Taxonomy" id="3225"/>
    <lineage>
        <taxon>Eukaryota</taxon>
        <taxon>Viridiplantae</taxon>
        <taxon>Streptophyta</taxon>
        <taxon>Embryophyta</taxon>
        <taxon>Bryophyta</taxon>
        <taxon>Bryophytina</taxon>
        <taxon>Bryopsida</taxon>
        <taxon>Dicranidae</taxon>
        <taxon>Pseudoditrichales</taxon>
        <taxon>Ditrichaceae</taxon>
        <taxon>Ceratodon</taxon>
    </lineage>
</organism>
<dbReference type="EMBL" id="CM026421">
    <property type="protein sequence ID" value="KAG0591621.1"/>
    <property type="molecule type" value="Genomic_DNA"/>
</dbReference>
<reference evidence="1" key="1">
    <citation type="submission" date="2020-06" db="EMBL/GenBank/DDBJ databases">
        <title>WGS assembly of Ceratodon purpureus strain R40.</title>
        <authorList>
            <person name="Carey S.B."/>
            <person name="Jenkins J."/>
            <person name="Shu S."/>
            <person name="Lovell J.T."/>
            <person name="Sreedasyam A."/>
            <person name="Maumus F."/>
            <person name="Tiley G.P."/>
            <person name="Fernandez-Pozo N."/>
            <person name="Barry K."/>
            <person name="Chen C."/>
            <person name="Wang M."/>
            <person name="Lipzen A."/>
            <person name="Daum C."/>
            <person name="Saski C.A."/>
            <person name="Payton A.C."/>
            <person name="Mcbreen J.C."/>
            <person name="Conrad R.E."/>
            <person name="Kollar L.M."/>
            <person name="Olsson S."/>
            <person name="Huttunen S."/>
            <person name="Landis J.B."/>
            <person name="Wickett N.J."/>
            <person name="Johnson M.G."/>
            <person name="Rensing S.A."/>
            <person name="Grimwood J."/>
            <person name="Schmutz J."/>
            <person name="Mcdaniel S.F."/>
        </authorList>
    </citation>
    <scope>NUCLEOTIDE SEQUENCE</scope>
    <source>
        <strain evidence="1">R40</strain>
    </source>
</reference>
<protein>
    <submittedName>
        <fullName evidence="1">Uncharacterized protein</fullName>
    </submittedName>
</protein>
<dbReference type="AlphaFoldDB" id="A0A8T0JA63"/>
<comment type="caution">
    <text evidence="1">The sequence shown here is derived from an EMBL/GenBank/DDBJ whole genome shotgun (WGS) entry which is preliminary data.</text>
</comment>